<proteinExistence type="predicted"/>
<organism evidence="2 3">
    <name type="scientific">Pristionchus pacificus</name>
    <name type="common">Parasitic nematode worm</name>
    <dbReference type="NCBI Taxonomy" id="54126"/>
    <lineage>
        <taxon>Eukaryota</taxon>
        <taxon>Metazoa</taxon>
        <taxon>Ecdysozoa</taxon>
        <taxon>Nematoda</taxon>
        <taxon>Chromadorea</taxon>
        <taxon>Rhabditida</taxon>
        <taxon>Rhabditina</taxon>
        <taxon>Diplogasteromorpha</taxon>
        <taxon>Diplogasteroidea</taxon>
        <taxon>Neodiplogasteridae</taxon>
        <taxon>Pristionchus</taxon>
    </lineage>
</organism>
<keyword evidence="1" id="KW-0812">Transmembrane</keyword>
<keyword evidence="3" id="KW-1185">Reference proteome</keyword>
<evidence type="ECO:0000256" key="1">
    <source>
        <dbReference type="SAM" id="Phobius"/>
    </source>
</evidence>
<dbReference type="Proteomes" id="UP000005239">
    <property type="component" value="Unassembled WGS sequence"/>
</dbReference>
<sequence length="168" mass="19421">MATSSPLIAEDACKYLIVYPFLPLTISKSCSLLLYVISIVIWITQQWKIPSSSLVTYSPIFDLISIAILLVTLWFTLQKFFWRKLEMGLNMFGLLLCVFTTFLLLINHPSSFSMYDNVLYNHLLISISWTFNVIWSTFHTEDTVSKLLIPGWGEATEEHEIEALEMHF</sequence>
<evidence type="ECO:0000313" key="2">
    <source>
        <dbReference type="EnsemblMetazoa" id="PPA39037.1"/>
    </source>
</evidence>
<evidence type="ECO:0000313" key="3">
    <source>
        <dbReference type="Proteomes" id="UP000005239"/>
    </source>
</evidence>
<dbReference type="EnsemblMetazoa" id="PPA39037.1">
    <property type="protein sequence ID" value="PPA39037.1"/>
    <property type="gene ID" value="WBGene00277406"/>
</dbReference>
<gene>
    <name evidence="2" type="primary">WBGene00277406</name>
</gene>
<protein>
    <submittedName>
        <fullName evidence="2">Uncharacterized protein</fullName>
    </submittedName>
</protein>
<feature type="transmembrane region" description="Helical" evidence="1">
    <location>
        <begin position="20"/>
        <end position="42"/>
    </location>
</feature>
<accession>A0A8R1US81</accession>
<name>A0A8R1US81_PRIPA</name>
<feature type="transmembrane region" description="Helical" evidence="1">
    <location>
        <begin position="54"/>
        <end position="75"/>
    </location>
</feature>
<reference evidence="2" key="2">
    <citation type="submission" date="2022-06" db="UniProtKB">
        <authorList>
            <consortium name="EnsemblMetazoa"/>
        </authorList>
    </citation>
    <scope>IDENTIFICATION</scope>
    <source>
        <strain evidence="2">PS312</strain>
    </source>
</reference>
<feature type="transmembrane region" description="Helical" evidence="1">
    <location>
        <begin position="87"/>
        <end position="106"/>
    </location>
</feature>
<keyword evidence="1" id="KW-0472">Membrane</keyword>
<dbReference type="OrthoDB" id="5798875at2759"/>
<reference evidence="3" key="1">
    <citation type="journal article" date="2008" name="Nat. Genet.">
        <title>The Pristionchus pacificus genome provides a unique perspective on nematode lifestyle and parasitism.</title>
        <authorList>
            <person name="Dieterich C."/>
            <person name="Clifton S.W."/>
            <person name="Schuster L.N."/>
            <person name="Chinwalla A."/>
            <person name="Delehaunty K."/>
            <person name="Dinkelacker I."/>
            <person name="Fulton L."/>
            <person name="Fulton R."/>
            <person name="Godfrey J."/>
            <person name="Minx P."/>
            <person name="Mitreva M."/>
            <person name="Roeseler W."/>
            <person name="Tian H."/>
            <person name="Witte H."/>
            <person name="Yang S.P."/>
            <person name="Wilson R.K."/>
            <person name="Sommer R.J."/>
        </authorList>
    </citation>
    <scope>NUCLEOTIDE SEQUENCE [LARGE SCALE GENOMIC DNA]</scope>
    <source>
        <strain evidence="3">PS312</strain>
    </source>
</reference>
<dbReference type="AlphaFoldDB" id="A0A8R1US81"/>
<keyword evidence="1" id="KW-1133">Transmembrane helix</keyword>
<feature type="transmembrane region" description="Helical" evidence="1">
    <location>
        <begin position="118"/>
        <end position="138"/>
    </location>
</feature>